<accession>A0A0R3S0V9</accession>
<protein>
    <submittedName>
        <fullName evidence="3">YKR005C-like protein</fullName>
    </submittedName>
</protein>
<dbReference type="WBParaSite" id="EEL_0000827801-mRNA-1">
    <property type="protein sequence ID" value="EEL_0000827801-mRNA-1"/>
    <property type="gene ID" value="EEL_0000827801"/>
</dbReference>
<evidence type="ECO:0000313" key="2">
    <source>
        <dbReference type="Proteomes" id="UP000050640"/>
    </source>
</evidence>
<dbReference type="Proteomes" id="UP000050640">
    <property type="component" value="Unplaced"/>
</dbReference>
<dbReference type="AlphaFoldDB" id="A0A0R3S0V9"/>
<keyword evidence="2" id="KW-1185">Reference proteome</keyword>
<name>A0A0R3S0V9_9BILA</name>
<feature type="region of interest" description="Disordered" evidence="1">
    <location>
        <begin position="190"/>
        <end position="210"/>
    </location>
</feature>
<proteinExistence type="predicted"/>
<sequence length="241" mass="27407">MSHTITSDKGFKFYSQGRISLTDRGVNEQCVRPENGYKRHSAKKPVRKGCRETITALQNSNSFQKPFVMNRSQSMTDLGNECREIAQSCSKQNVASMNNGTIHLIHASNSSQMPTTKMTTNSGCVYRSGSLKNFKMPTTEGVRRILSREKINLADNFRTNNVRTNSPNNNLKSLVSFDPKSNVLLRIHNHIDDDDDDDDYDRNDSSTHHTDTIQQQQQLLLQQQQRSIPRKVNKSLAVNKF</sequence>
<evidence type="ECO:0000313" key="3">
    <source>
        <dbReference type="WBParaSite" id="EEL_0000827801-mRNA-1"/>
    </source>
</evidence>
<reference evidence="3" key="1">
    <citation type="submission" date="2017-02" db="UniProtKB">
        <authorList>
            <consortium name="WormBaseParasite"/>
        </authorList>
    </citation>
    <scope>IDENTIFICATION</scope>
</reference>
<organism evidence="2 3">
    <name type="scientific">Elaeophora elaphi</name>
    <dbReference type="NCBI Taxonomy" id="1147741"/>
    <lineage>
        <taxon>Eukaryota</taxon>
        <taxon>Metazoa</taxon>
        <taxon>Ecdysozoa</taxon>
        <taxon>Nematoda</taxon>
        <taxon>Chromadorea</taxon>
        <taxon>Rhabditida</taxon>
        <taxon>Spirurina</taxon>
        <taxon>Spiruromorpha</taxon>
        <taxon>Filarioidea</taxon>
        <taxon>Onchocercidae</taxon>
        <taxon>Elaeophora</taxon>
    </lineage>
</organism>
<feature type="compositionally biased region" description="Acidic residues" evidence="1">
    <location>
        <begin position="192"/>
        <end position="201"/>
    </location>
</feature>
<evidence type="ECO:0000256" key="1">
    <source>
        <dbReference type="SAM" id="MobiDB-lite"/>
    </source>
</evidence>